<dbReference type="PANTHER" id="PTHR30572">
    <property type="entry name" value="MEMBRANE COMPONENT OF TRANSPORTER-RELATED"/>
    <property type="match status" value="1"/>
</dbReference>
<evidence type="ECO:0000256" key="6">
    <source>
        <dbReference type="SAM" id="Phobius"/>
    </source>
</evidence>
<feature type="transmembrane region" description="Helical" evidence="6">
    <location>
        <begin position="745"/>
        <end position="765"/>
    </location>
</feature>
<feature type="transmembrane region" description="Helical" evidence="6">
    <location>
        <begin position="716"/>
        <end position="733"/>
    </location>
</feature>
<evidence type="ECO:0000259" key="7">
    <source>
        <dbReference type="Pfam" id="PF02687"/>
    </source>
</evidence>
<dbReference type="InterPro" id="IPR050250">
    <property type="entry name" value="Macrolide_Exporter_MacB"/>
</dbReference>
<feature type="domain" description="MacB-like periplasmic core" evidence="8">
    <location>
        <begin position="456"/>
        <end position="626"/>
    </location>
</feature>
<dbReference type="EMBL" id="JBHTLD010000007">
    <property type="protein sequence ID" value="MFD1184866.1"/>
    <property type="molecule type" value="Genomic_DNA"/>
</dbReference>
<feature type="transmembrane region" description="Helical" evidence="6">
    <location>
        <begin position="367"/>
        <end position="390"/>
    </location>
</feature>
<dbReference type="Pfam" id="PF02687">
    <property type="entry name" value="FtsX"/>
    <property type="match status" value="2"/>
</dbReference>
<feature type="transmembrane region" description="Helical" evidence="6">
    <location>
        <begin position="657"/>
        <end position="680"/>
    </location>
</feature>
<dbReference type="Pfam" id="PF12704">
    <property type="entry name" value="MacB_PCD"/>
    <property type="match status" value="2"/>
</dbReference>
<dbReference type="InterPro" id="IPR003838">
    <property type="entry name" value="ABC3_permease_C"/>
</dbReference>
<feature type="domain" description="ABC3 transporter permease C-terminal" evidence="7">
    <location>
        <begin position="283"/>
        <end position="399"/>
    </location>
</feature>
<evidence type="ECO:0000259" key="8">
    <source>
        <dbReference type="Pfam" id="PF12704"/>
    </source>
</evidence>
<keyword evidence="5 6" id="KW-0472">Membrane</keyword>
<evidence type="ECO:0000256" key="3">
    <source>
        <dbReference type="ARBA" id="ARBA00022692"/>
    </source>
</evidence>
<evidence type="ECO:0000256" key="4">
    <source>
        <dbReference type="ARBA" id="ARBA00022989"/>
    </source>
</evidence>
<evidence type="ECO:0000256" key="1">
    <source>
        <dbReference type="ARBA" id="ARBA00004651"/>
    </source>
</evidence>
<name>A0ABW3SJ62_9BACT</name>
<evidence type="ECO:0000256" key="5">
    <source>
        <dbReference type="ARBA" id="ARBA00023136"/>
    </source>
</evidence>
<gene>
    <name evidence="9" type="ORF">ACFQ2O_01520</name>
</gene>
<keyword evidence="2" id="KW-1003">Cell membrane</keyword>
<feature type="transmembrane region" description="Helical" evidence="6">
    <location>
        <begin position="20"/>
        <end position="41"/>
    </location>
</feature>
<comment type="subcellular location">
    <subcellularLocation>
        <location evidence="1">Cell membrane</location>
        <topology evidence="1">Multi-pass membrane protein</topology>
    </subcellularLocation>
</comment>
<reference evidence="10" key="1">
    <citation type="journal article" date="2019" name="Int. J. Syst. Evol. Microbiol.">
        <title>The Global Catalogue of Microorganisms (GCM) 10K type strain sequencing project: providing services to taxonomists for standard genome sequencing and annotation.</title>
        <authorList>
            <consortium name="The Broad Institute Genomics Platform"/>
            <consortium name="The Broad Institute Genome Sequencing Center for Infectious Disease"/>
            <person name="Wu L."/>
            <person name="Ma J."/>
        </authorList>
    </citation>
    <scope>NUCLEOTIDE SEQUENCE [LARGE SCALE GENOMIC DNA]</scope>
    <source>
        <strain evidence="10">JCM 31319</strain>
    </source>
</reference>
<feature type="transmembrane region" description="Helical" evidence="6">
    <location>
        <begin position="421"/>
        <end position="441"/>
    </location>
</feature>
<feature type="domain" description="ABC3 transporter permease C-terminal" evidence="7">
    <location>
        <begin position="664"/>
        <end position="773"/>
    </location>
</feature>
<keyword evidence="4 6" id="KW-1133">Transmembrane helix</keyword>
<proteinExistence type="predicted"/>
<evidence type="ECO:0000313" key="10">
    <source>
        <dbReference type="Proteomes" id="UP001597094"/>
    </source>
</evidence>
<dbReference type="PANTHER" id="PTHR30572:SF18">
    <property type="entry name" value="ABC-TYPE MACROLIDE FAMILY EXPORT SYSTEM PERMEASE COMPONENT 2"/>
    <property type="match status" value="1"/>
</dbReference>
<keyword evidence="10" id="KW-1185">Reference proteome</keyword>
<feature type="transmembrane region" description="Helical" evidence="6">
    <location>
        <begin position="277"/>
        <end position="298"/>
    </location>
</feature>
<dbReference type="Proteomes" id="UP001597094">
    <property type="component" value="Unassembled WGS sequence"/>
</dbReference>
<evidence type="ECO:0000313" key="9">
    <source>
        <dbReference type="EMBL" id="MFD1184866.1"/>
    </source>
</evidence>
<comment type="caution">
    <text evidence="9">The sequence shown here is derived from an EMBL/GenBank/DDBJ whole genome shotgun (WGS) entry which is preliminary data.</text>
</comment>
<organism evidence="9 10">
    <name type="scientific">Pontibacter rugosus</name>
    <dbReference type="NCBI Taxonomy" id="1745966"/>
    <lineage>
        <taxon>Bacteria</taxon>
        <taxon>Pseudomonadati</taxon>
        <taxon>Bacteroidota</taxon>
        <taxon>Cytophagia</taxon>
        <taxon>Cytophagales</taxon>
        <taxon>Hymenobacteraceae</taxon>
        <taxon>Pontibacter</taxon>
    </lineage>
</organism>
<sequence>MLKNYLKMAYRNLMRHKVFSLINVLGLALGMTCSILILLWVQDEVSYDRFHENIDQIYQVMETQSYPGADKFETEATPGKLAAAMERELPEVEKAVRYGLPRPMLLSHGEKGLKGKATYADPAFLEVFSFKLLEGDKTQVLKQPNSVVLSDSMAYKLLGSTDVVGQLIKLNNSESYKITGVMASVPENSTMQFDIVLPFINYERQPGSEWMEHWGNNGVMTYLLLKPGTDAEALSEKISPFVKQRYEESNVDLFLHPYADYHLHNFRKLDANPGQILYVRLFMVVALFLLLIACINFMNLATARSAKRAKEVGVRKAVGADKKALVSQFMVESVLVALIAMFLAMNFAGILLPHFNELTGKAIALNLLSPVVLLGLLGVALFTGIVAGSYPAFFLSSFEPVLVLKGTVRLNRGVATFRKGLVIFQFVLSALLIVCTLVVYLQMRYIQNRNIGINRDNLVMLPLEGKLLERYSMVKAEILEIPGVVGVSASSQNPISTDSNTGDVDWKGKEADKSILVDVMDTDYDFISLMGISLKEGRDFSKDFGTDTAAFIVNEEAVRQMNMKNPVGQWLHLWEEGHIVGVVKDFHTTSMHFKTKPLAMRLRPAETSTMIVRVAAGKTQDVMKNLERITRKHNPIYSFSYRFLDDMYNRMYRSEAVMTKLTSAFAGIAIFISCLGLFGLALFTAEQRTKEIGVRKVLGASVASIVFMLSKDFLKLVLLANIIALPLSWYLMSNWLQGYAYRTEVSWWIFAVALLATVVIAMFTLSFHAIKTAIANPVNSLRSE</sequence>
<evidence type="ECO:0000256" key="2">
    <source>
        <dbReference type="ARBA" id="ARBA00022475"/>
    </source>
</evidence>
<dbReference type="InterPro" id="IPR025857">
    <property type="entry name" value="MacB_PCD"/>
</dbReference>
<protein>
    <submittedName>
        <fullName evidence="9">ABC transporter permease</fullName>
    </submittedName>
</protein>
<dbReference type="RefSeq" id="WP_377522354.1">
    <property type="nucleotide sequence ID" value="NZ_JBHTLD010000007.1"/>
</dbReference>
<keyword evidence="3 6" id="KW-0812">Transmembrane</keyword>
<feature type="transmembrane region" description="Helical" evidence="6">
    <location>
        <begin position="334"/>
        <end position="355"/>
    </location>
</feature>
<feature type="domain" description="MacB-like periplasmic core" evidence="8">
    <location>
        <begin position="20"/>
        <end position="239"/>
    </location>
</feature>
<accession>A0ABW3SJ62</accession>